<dbReference type="AlphaFoldDB" id="A0A7I8KXV9"/>
<feature type="compositionally biased region" description="Low complexity" evidence="12">
    <location>
        <begin position="290"/>
        <end position="300"/>
    </location>
</feature>
<feature type="compositionally biased region" description="Low complexity" evidence="12">
    <location>
        <begin position="66"/>
        <end position="75"/>
    </location>
</feature>
<feature type="compositionally biased region" description="Acidic residues" evidence="12">
    <location>
        <begin position="155"/>
        <end position="173"/>
    </location>
</feature>
<feature type="compositionally biased region" description="Pro residues" evidence="12">
    <location>
        <begin position="13"/>
        <end position="26"/>
    </location>
</feature>
<evidence type="ECO:0000256" key="8">
    <source>
        <dbReference type="ARBA" id="ARBA00023125"/>
    </source>
</evidence>
<dbReference type="PANTHER" id="PTHR31948:SF72">
    <property type="entry name" value="ZINC-FINGER HOMEODOMAIN PROTEIN 10"/>
    <property type="match status" value="1"/>
</dbReference>
<evidence type="ECO:0000256" key="10">
    <source>
        <dbReference type="ARBA" id="ARBA00023163"/>
    </source>
</evidence>
<dbReference type="GO" id="GO:0000976">
    <property type="term" value="F:transcription cis-regulatory region binding"/>
    <property type="evidence" value="ECO:0007669"/>
    <property type="project" value="TreeGrafter"/>
</dbReference>
<evidence type="ECO:0000256" key="2">
    <source>
        <dbReference type="ARBA" id="ARBA00004123"/>
    </source>
</evidence>
<dbReference type="OrthoDB" id="1929626at2759"/>
<feature type="compositionally biased region" description="Basic residues" evidence="12">
    <location>
        <begin position="138"/>
        <end position="151"/>
    </location>
</feature>
<dbReference type="Pfam" id="PF04770">
    <property type="entry name" value="ZF-HD_dimer"/>
    <property type="match status" value="1"/>
</dbReference>
<dbReference type="Proteomes" id="UP000663760">
    <property type="component" value="Chromosome 9"/>
</dbReference>
<keyword evidence="8" id="KW-0238">DNA-binding</keyword>
<dbReference type="InterPro" id="IPR006455">
    <property type="entry name" value="Homeodomain_ZF_HD"/>
</dbReference>
<dbReference type="PROSITE" id="PS51523">
    <property type="entry name" value="ZF_HD_DIMER"/>
    <property type="match status" value="1"/>
</dbReference>
<feature type="compositionally biased region" description="Low complexity" evidence="12">
    <location>
        <begin position="312"/>
        <end position="333"/>
    </location>
</feature>
<feature type="region of interest" description="Disordered" evidence="12">
    <location>
        <begin position="132"/>
        <end position="190"/>
    </location>
</feature>
<keyword evidence="15" id="KW-1185">Reference proteome</keyword>
<keyword evidence="7" id="KW-0805">Transcription regulation</keyword>
<feature type="region of interest" description="Disordered" evidence="12">
    <location>
        <begin position="288"/>
        <end position="333"/>
    </location>
</feature>
<evidence type="ECO:0000256" key="12">
    <source>
        <dbReference type="SAM" id="MobiDB-lite"/>
    </source>
</evidence>
<feature type="region of interest" description="Disordered" evidence="12">
    <location>
        <begin position="1"/>
        <end position="77"/>
    </location>
</feature>
<dbReference type="GO" id="GO:0005634">
    <property type="term" value="C:nucleus"/>
    <property type="evidence" value="ECO:0007669"/>
    <property type="project" value="UniProtKB-SubCell"/>
</dbReference>
<keyword evidence="6" id="KW-0862">Zinc</keyword>
<dbReference type="GO" id="GO:0003700">
    <property type="term" value="F:DNA-binding transcription factor activity"/>
    <property type="evidence" value="ECO:0007669"/>
    <property type="project" value="TreeGrafter"/>
</dbReference>
<dbReference type="PANTHER" id="PTHR31948">
    <property type="entry name" value="ZINC-FINGER HOMEODOMAIN PROTEIN 2"/>
    <property type="match status" value="1"/>
</dbReference>
<feature type="domain" description="ZF-HD dimerization-type" evidence="13">
    <location>
        <begin position="78"/>
        <end position="129"/>
    </location>
</feature>
<keyword evidence="10" id="KW-0804">Transcription</keyword>
<dbReference type="EMBL" id="LR746272">
    <property type="protein sequence ID" value="CAA7401908.1"/>
    <property type="molecule type" value="Genomic_DNA"/>
</dbReference>
<dbReference type="NCBIfam" id="TIGR01566">
    <property type="entry name" value="ZF_HD_prot_N"/>
    <property type="match status" value="1"/>
</dbReference>
<evidence type="ECO:0000256" key="3">
    <source>
        <dbReference type="ARBA" id="ARBA00011416"/>
    </source>
</evidence>
<comment type="subunit">
    <text evidence="3">Homo- and heterodimer with other ZFHD proteins.</text>
</comment>
<dbReference type="NCBIfam" id="TIGR01565">
    <property type="entry name" value="homeo_ZF_HD"/>
    <property type="match status" value="1"/>
</dbReference>
<organism evidence="14 15">
    <name type="scientific">Spirodela intermedia</name>
    <name type="common">Intermediate duckweed</name>
    <dbReference type="NCBI Taxonomy" id="51605"/>
    <lineage>
        <taxon>Eukaryota</taxon>
        <taxon>Viridiplantae</taxon>
        <taxon>Streptophyta</taxon>
        <taxon>Embryophyta</taxon>
        <taxon>Tracheophyta</taxon>
        <taxon>Spermatophyta</taxon>
        <taxon>Magnoliopsida</taxon>
        <taxon>Liliopsida</taxon>
        <taxon>Araceae</taxon>
        <taxon>Lemnoideae</taxon>
        <taxon>Spirodela</taxon>
    </lineage>
</organism>
<dbReference type="Gene3D" id="1.10.10.60">
    <property type="entry name" value="Homeodomain-like"/>
    <property type="match status" value="1"/>
</dbReference>
<evidence type="ECO:0000256" key="9">
    <source>
        <dbReference type="ARBA" id="ARBA00023155"/>
    </source>
</evidence>
<gene>
    <name evidence="14" type="ORF">SI8410_09012586</name>
</gene>
<feature type="compositionally biased region" description="Low complexity" evidence="12">
    <location>
        <begin position="1"/>
        <end position="12"/>
    </location>
</feature>
<proteinExistence type="predicted"/>
<dbReference type="GO" id="GO:0008270">
    <property type="term" value="F:zinc ion binding"/>
    <property type="evidence" value="ECO:0007669"/>
    <property type="project" value="UniProtKB-KW"/>
</dbReference>
<reference evidence="14" key="1">
    <citation type="submission" date="2020-02" db="EMBL/GenBank/DDBJ databases">
        <authorList>
            <person name="Scholz U."/>
            <person name="Mascher M."/>
            <person name="Fiebig A."/>
        </authorList>
    </citation>
    <scope>NUCLEOTIDE SEQUENCE</scope>
</reference>
<keyword evidence="11" id="KW-0539">Nucleus</keyword>
<evidence type="ECO:0000256" key="4">
    <source>
        <dbReference type="ARBA" id="ARBA00022723"/>
    </source>
</evidence>
<evidence type="ECO:0000256" key="5">
    <source>
        <dbReference type="ARBA" id="ARBA00022771"/>
    </source>
</evidence>
<feature type="compositionally biased region" description="Low complexity" evidence="12">
    <location>
        <begin position="214"/>
        <end position="227"/>
    </location>
</feature>
<comment type="subcellular location">
    <subcellularLocation>
        <location evidence="2">Nucleus</location>
    </subcellularLocation>
</comment>
<accession>A0A7I8KXV9</accession>
<dbReference type="SUPFAM" id="SSF46689">
    <property type="entry name" value="Homeodomain-like"/>
    <property type="match status" value="1"/>
</dbReference>
<comment type="function">
    <text evidence="1">Putative transcription factor.</text>
</comment>
<dbReference type="InterPro" id="IPR009057">
    <property type="entry name" value="Homeodomain-like_sf"/>
</dbReference>
<dbReference type="InterPro" id="IPR006456">
    <property type="entry name" value="ZF_HD_homeobox_Cys/His_dimer"/>
</dbReference>
<evidence type="ECO:0000313" key="15">
    <source>
        <dbReference type="Proteomes" id="UP000663760"/>
    </source>
</evidence>
<evidence type="ECO:0000313" key="14">
    <source>
        <dbReference type="EMBL" id="CAA7401908.1"/>
    </source>
</evidence>
<keyword evidence="5" id="KW-0863">Zinc-finger</keyword>
<feature type="region of interest" description="Disordered" evidence="12">
    <location>
        <begin position="211"/>
        <end position="230"/>
    </location>
</feature>
<evidence type="ECO:0000256" key="6">
    <source>
        <dbReference type="ARBA" id="ARBA00022833"/>
    </source>
</evidence>
<evidence type="ECO:0000256" key="1">
    <source>
        <dbReference type="ARBA" id="ARBA00004049"/>
    </source>
</evidence>
<keyword evidence="4" id="KW-0479">Metal-binding</keyword>
<keyword evidence="9" id="KW-0371">Homeobox</keyword>
<name>A0A7I8KXV9_SPIIN</name>
<protein>
    <recommendedName>
        <fullName evidence="13">ZF-HD dimerization-type domain-containing protein</fullName>
    </recommendedName>
</protein>
<dbReference type="FunFam" id="1.10.10.60:FF:000257">
    <property type="entry name" value="Zinc-finger homeodomain protein 2"/>
    <property type="match status" value="1"/>
</dbReference>
<evidence type="ECO:0000259" key="13">
    <source>
        <dbReference type="PROSITE" id="PS51523"/>
    </source>
</evidence>
<evidence type="ECO:0000256" key="11">
    <source>
        <dbReference type="ARBA" id="ARBA00023242"/>
    </source>
</evidence>
<sequence length="353" mass="37665">MELHQPQHLQQLRPPPLPSSPPPPVTQKPLGEQDLKRRPVLPISFSNGTLKKHRPVYPFPPPPPEQQQQQQQQQQGIYRECMKNHAAAMGGHALDGCGEFMPSPVSTLSDPSSLTCAACGCHRNFHRRLLSGDLPSPPHHHHHHHHRRRRHQDREAEEEEEEEGDEAVDDEEGQSTPPPPPPLAGGGPAVQFYSAPHMLMALSAGLTGGPFGRSSSSSLPAATASAAPRKRFRTKFSAEQKERMQELSEKLGWRMQKRDDAMVEQCCQEMGVSRGVFKVWMHNNKHNFVGGPSSRRSAGAGSAGSAGGGGEATSSSGGAAAGGAHLPAGGNAADGFNCGAGAGHVINSSSPSS</sequence>
<evidence type="ECO:0000256" key="7">
    <source>
        <dbReference type="ARBA" id="ARBA00023015"/>
    </source>
</evidence>
<feature type="compositionally biased region" description="Gly residues" evidence="12">
    <location>
        <begin position="301"/>
        <end position="311"/>
    </location>
</feature>
<dbReference type="GO" id="GO:0050793">
    <property type="term" value="P:regulation of developmental process"/>
    <property type="evidence" value="ECO:0007669"/>
    <property type="project" value="TreeGrafter"/>
</dbReference>